<keyword evidence="1" id="KW-0812">Transmembrane</keyword>
<feature type="signal peptide" evidence="2">
    <location>
        <begin position="1"/>
        <end position="16"/>
    </location>
</feature>
<keyword evidence="4" id="KW-1185">Reference proteome</keyword>
<comment type="caution">
    <text evidence="3">The sequence shown here is derived from an EMBL/GenBank/DDBJ whole genome shotgun (WGS) entry which is preliminary data.</text>
</comment>
<accession>A0A853JCP2</accession>
<dbReference type="AlphaFoldDB" id="A0A853JCP2"/>
<evidence type="ECO:0000256" key="2">
    <source>
        <dbReference type="SAM" id="SignalP"/>
    </source>
</evidence>
<feature type="transmembrane region" description="Helical" evidence="1">
    <location>
        <begin position="158"/>
        <end position="180"/>
    </location>
</feature>
<evidence type="ECO:0000256" key="1">
    <source>
        <dbReference type="SAM" id="Phobius"/>
    </source>
</evidence>
<evidence type="ECO:0000313" key="4">
    <source>
        <dbReference type="Proteomes" id="UP000578091"/>
    </source>
</evidence>
<dbReference type="Proteomes" id="UP000578091">
    <property type="component" value="Unassembled WGS sequence"/>
</dbReference>
<evidence type="ECO:0000313" key="3">
    <source>
        <dbReference type="EMBL" id="NZA26368.1"/>
    </source>
</evidence>
<keyword evidence="1" id="KW-0472">Membrane</keyword>
<proteinExistence type="predicted"/>
<reference evidence="3 4" key="1">
    <citation type="submission" date="2020-07" db="EMBL/GenBank/DDBJ databases">
        <title>Luteimonas sp. SJ-92.</title>
        <authorList>
            <person name="Huang X.-X."/>
            <person name="Xu L."/>
            <person name="Sun J.-Q."/>
        </authorList>
    </citation>
    <scope>NUCLEOTIDE SEQUENCE [LARGE SCALE GENOMIC DNA]</scope>
    <source>
        <strain evidence="3 4">SJ-92</strain>
    </source>
</reference>
<gene>
    <name evidence="3" type="ORF">H0E84_08215</name>
</gene>
<keyword evidence="1" id="KW-1133">Transmembrane helix</keyword>
<protein>
    <submittedName>
        <fullName evidence="3">Uncharacterized protein</fullName>
    </submittedName>
</protein>
<sequence>MLLLACLLAAAAPALAQGSAPQVFRLQPEQMRGVDRGRVEVVRGEAAPEGHRFFLDGLNVLTPVSVTLMSVDDDAPVELLLTKYAWDRPLRRGRTGDDGEGLVNFRFRTEGEFQATVRAATAGTPYQLVVWVGEEVEAQLRPVVVPASEYAPASGRRWGLWLGALALAGLAAAVLALLVLRRKRA</sequence>
<name>A0A853JCP2_9GAMM</name>
<keyword evidence="2" id="KW-0732">Signal</keyword>
<feature type="chain" id="PRO_5032711995" evidence="2">
    <location>
        <begin position="17"/>
        <end position="185"/>
    </location>
</feature>
<dbReference type="EMBL" id="JACCKA010000054">
    <property type="protein sequence ID" value="NZA26368.1"/>
    <property type="molecule type" value="Genomic_DNA"/>
</dbReference>
<dbReference type="RefSeq" id="WP_180678162.1">
    <property type="nucleotide sequence ID" value="NZ_JACCKA010000054.1"/>
</dbReference>
<organism evidence="3 4">
    <name type="scientific">Luteimonas salinisoli</name>
    <dbReference type="NCBI Taxonomy" id="2752307"/>
    <lineage>
        <taxon>Bacteria</taxon>
        <taxon>Pseudomonadati</taxon>
        <taxon>Pseudomonadota</taxon>
        <taxon>Gammaproteobacteria</taxon>
        <taxon>Lysobacterales</taxon>
        <taxon>Lysobacteraceae</taxon>
        <taxon>Luteimonas</taxon>
    </lineage>
</organism>